<dbReference type="GO" id="GO:0006508">
    <property type="term" value="P:proteolysis"/>
    <property type="evidence" value="ECO:0007669"/>
    <property type="project" value="UniProtKB-KW"/>
</dbReference>
<evidence type="ECO:0000256" key="4">
    <source>
        <dbReference type="ARBA" id="ARBA00022825"/>
    </source>
</evidence>
<dbReference type="Pfam" id="PF00082">
    <property type="entry name" value="Peptidase_S8"/>
    <property type="match status" value="1"/>
</dbReference>
<evidence type="ECO:0000313" key="7">
    <source>
        <dbReference type="EMBL" id="GFJ87166.1"/>
    </source>
</evidence>
<name>A0A6V8KZE4_9ACTN</name>
<dbReference type="InterPro" id="IPR036852">
    <property type="entry name" value="Peptidase_S8/S53_dom_sf"/>
</dbReference>
<protein>
    <recommendedName>
        <fullName evidence="6">Peptidase S8/S53 domain-containing protein</fullName>
    </recommendedName>
</protein>
<dbReference type="RefSeq" id="WP_173074011.1">
    <property type="nucleotide sequence ID" value="NZ_BAABJB010000016.1"/>
</dbReference>
<comment type="caution">
    <text evidence="5">Lacks conserved residue(s) required for the propagation of feature annotation.</text>
</comment>
<evidence type="ECO:0000259" key="6">
    <source>
        <dbReference type="Pfam" id="PF00082"/>
    </source>
</evidence>
<reference evidence="7 8" key="2">
    <citation type="submission" date="2020-03" db="EMBL/GenBank/DDBJ databases">
        <authorList>
            <person name="Ichikawa N."/>
            <person name="Kimura A."/>
            <person name="Kitahashi Y."/>
            <person name="Uohara A."/>
        </authorList>
    </citation>
    <scope>NUCLEOTIDE SEQUENCE [LARGE SCALE GENOMIC DNA]</scope>
    <source>
        <strain evidence="7 8">NBRC 108638</strain>
    </source>
</reference>
<dbReference type="Gene3D" id="3.40.50.200">
    <property type="entry name" value="Peptidase S8/S53 domain"/>
    <property type="match status" value="1"/>
</dbReference>
<evidence type="ECO:0000256" key="2">
    <source>
        <dbReference type="ARBA" id="ARBA00022670"/>
    </source>
</evidence>
<dbReference type="EMBL" id="BLPG01000001">
    <property type="protein sequence ID" value="GFJ87166.1"/>
    <property type="molecule type" value="Genomic_DNA"/>
</dbReference>
<organism evidence="7 8">
    <name type="scientific">Phytohabitans rumicis</name>
    <dbReference type="NCBI Taxonomy" id="1076125"/>
    <lineage>
        <taxon>Bacteria</taxon>
        <taxon>Bacillati</taxon>
        <taxon>Actinomycetota</taxon>
        <taxon>Actinomycetes</taxon>
        <taxon>Micromonosporales</taxon>
        <taxon>Micromonosporaceae</taxon>
    </lineage>
</organism>
<dbReference type="PANTHER" id="PTHR43806">
    <property type="entry name" value="PEPTIDASE S8"/>
    <property type="match status" value="1"/>
</dbReference>
<dbReference type="AlphaFoldDB" id="A0A6V8KZE4"/>
<keyword evidence="2" id="KW-0645">Protease</keyword>
<proteinExistence type="inferred from homology"/>
<dbReference type="SUPFAM" id="SSF52743">
    <property type="entry name" value="Subtilisin-like"/>
    <property type="match status" value="1"/>
</dbReference>
<dbReference type="InterPro" id="IPR050131">
    <property type="entry name" value="Peptidase_S8_subtilisin-like"/>
</dbReference>
<comment type="similarity">
    <text evidence="1 5">Belongs to the peptidase S8 family.</text>
</comment>
<feature type="domain" description="Peptidase S8/S53" evidence="6">
    <location>
        <begin position="39"/>
        <end position="269"/>
    </location>
</feature>
<gene>
    <name evidence="7" type="ORF">Prum_008080</name>
</gene>
<reference evidence="7 8" key="1">
    <citation type="submission" date="2020-03" db="EMBL/GenBank/DDBJ databases">
        <title>Whole genome shotgun sequence of Phytohabitans rumicis NBRC 108638.</title>
        <authorList>
            <person name="Komaki H."/>
            <person name="Tamura T."/>
        </authorList>
    </citation>
    <scope>NUCLEOTIDE SEQUENCE [LARGE SCALE GENOMIC DNA]</scope>
    <source>
        <strain evidence="7 8">NBRC 108638</strain>
    </source>
</reference>
<evidence type="ECO:0000256" key="5">
    <source>
        <dbReference type="PROSITE-ProRule" id="PRU01240"/>
    </source>
</evidence>
<evidence type="ECO:0000313" key="8">
    <source>
        <dbReference type="Proteomes" id="UP000482960"/>
    </source>
</evidence>
<dbReference type="PANTHER" id="PTHR43806:SF11">
    <property type="entry name" value="CEREVISIN-RELATED"/>
    <property type="match status" value="1"/>
</dbReference>
<dbReference type="Proteomes" id="UP000482960">
    <property type="component" value="Unassembled WGS sequence"/>
</dbReference>
<keyword evidence="3" id="KW-0378">Hydrolase</keyword>
<evidence type="ECO:0000256" key="1">
    <source>
        <dbReference type="ARBA" id="ARBA00011073"/>
    </source>
</evidence>
<dbReference type="PROSITE" id="PS51892">
    <property type="entry name" value="SUBTILASE"/>
    <property type="match status" value="1"/>
</dbReference>
<accession>A0A6V8KZE4</accession>
<dbReference type="GO" id="GO:0004252">
    <property type="term" value="F:serine-type endopeptidase activity"/>
    <property type="evidence" value="ECO:0007669"/>
    <property type="project" value="InterPro"/>
</dbReference>
<comment type="caution">
    <text evidence="7">The sequence shown here is derived from an EMBL/GenBank/DDBJ whole genome shotgun (WGS) entry which is preliminary data.</text>
</comment>
<sequence>MIVRLSAAHSSRGLPMPAARVARPPGLTRAWAFGDGSGAGAGVCLLDGGVHGDLFPGGEPVAAYRIADGPDGRRIVADPAATAAADPSRATDHGTACARIVRSLAPACRLVSVRVLGPGLRCAGEDLVTALEWALSQGFAVVNVSMSTRRPDLHEALRHLCDRAYVGGGTTVVAAAHNRAVSSVPWRFPSVISVGSHGVADREHLEVNPEPPVDFFAYGTAPSTGTQPLYGNSFAAANVTGLCARILGAHPKLSAQHVRTVLAAIADNLALPHNGGVHSAPC</sequence>
<evidence type="ECO:0000256" key="3">
    <source>
        <dbReference type="ARBA" id="ARBA00022801"/>
    </source>
</evidence>
<keyword evidence="4" id="KW-0720">Serine protease</keyword>
<keyword evidence="8" id="KW-1185">Reference proteome</keyword>
<dbReference type="InterPro" id="IPR000209">
    <property type="entry name" value="Peptidase_S8/S53_dom"/>
</dbReference>